<reference evidence="2 3" key="1">
    <citation type="submission" date="2019-09" db="EMBL/GenBank/DDBJ databases">
        <title>Genome sequence and assembly of Adhaeribacter sp.</title>
        <authorList>
            <person name="Chhetri G."/>
        </authorList>
    </citation>
    <scope>NUCLEOTIDE SEQUENCE [LARGE SCALE GENOMIC DNA]</scope>
    <source>
        <strain evidence="2 3">DK36</strain>
    </source>
</reference>
<gene>
    <name evidence="2" type="ORF">F0145_15640</name>
</gene>
<dbReference type="AlphaFoldDB" id="A0A5M6D930"/>
<accession>A0A5M6D930</accession>
<evidence type="ECO:0000313" key="3">
    <source>
        <dbReference type="Proteomes" id="UP000323426"/>
    </source>
</evidence>
<evidence type="ECO:0000256" key="1">
    <source>
        <dbReference type="SAM" id="SignalP"/>
    </source>
</evidence>
<protein>
    <recommendedName>
        <fullName evidence="4">SGNH/GDSL hydrolase family protein</fullName>
    </recommendedName>
</protein>
<dbReference type="EMBL" id="VWSF01000012">
    <property type="protein sequence ID" value="KAA5544011.1"/>
    <property type="molecule type" value="Genomic_DNA"/>
</dbReference>
<sequence length="73" mass="7695">MKAKILTSLLLASFFLSMACNSRKIDNDTYMSEPGGAVQEASATDQAETIAAINDTTRVIILGDSVKPDSSGL</sequence>
<proteinExistence type="predicted"/>
<evidence type="ECO:0000313" key="2">
    <source>
        <dbReference type="EMBL" id="KAA5544011.1"/>
    </source>
</evidence>
<dbReference type="PROSITE" id="PS51257">
    <property type="entry name" value="PROKAR_LIPOPROTEIN"/>
    <property type="match status" value="1"/>
</dbReference>
<evidence type="ECO:0008006" key="4">
    <source>
        <dbReference type="Google" id="ProtNLM"/>
    </source>
</evidence>
<feature type="signal peptide" evidence="1">
    <location>
        <begin position="1"/>
        <end position="19"/>
    </location>
</feature>
<keyword evidence="3" id="KW-1185">Reference proteome</keyword>
<organism evidence="2 3">
    <name type="scientific">Adhaeribacter rhizoryzae</name>
    <dbReference type="NCBI Taxonomy" id="2607907"/>
    <lineage>
        <taxon>Bacteria</taxon>
        <taxon>Pseudomonadati</taxon>
        <taxon>Bacteroidota</taxon>
        <taxon>Cytophagia</taxon>
        <taxon>Cytophagales</taxon>
        <taxon>Hymenobacteraceae</taxon>
        <taxon>Adhaeribacter</taxon>
    </lineage>
</organism>
<name>A0A5M6D930_9BACT</name>
<dbReference type="RefSeq" id="WP_150089579.1">
    <property type="nucleotide sequence ID" value="NZ_VWSF01000012.1"/>
</dbReference>
<feature type="chain" id="PRO_5024343158" description="SGNH/GDSL hydrolase family protein" evidence="1">
    <location>
        <begin position="20"/>
        <end position="73"/>
    </location>
</feature>
<dbReference type="Proteomes" id="UP000323426">
    <property type="component" value="Unassembled WGS sequence"/>
</dbReference>
<keyword evidence="1" id="KW-0732">Signal</keyword>
<comment type="caution">
    <text evidence="2">The sequence shown here is derived from an EMBL/GenBank/DDBJ whole genome shotgun (WGS) entry which is preliminary data.</text>
</comment>